<accession>A0A4R1GB63</accession>
<comment type="similarity">
    <text evidence="2">Belongs to the Nudix hydrolase family.</text>
</comment>
<dbReference type="RefSeq" id="WP_132526976.1">
    <property type="nucleotide sequence ID" value="NZ_SMFV01000004.1"/>
</dbReference>
<evidence type="ECO:0000256" key="1">
    <source>
        <dbReference type="ARBA" id="ARBA00022801"/>
    </source>
</evidence>
<gene>
    <name evidence="4" type="ORF">CLV27_1290</name>
</gene>
<dbReference type="PROSITE" id="PS51462">
    <property type="entry name" value="NUDIX"/>
    <property type="match status" value="1"/>
</dbReference>
<dbReference type="InterPro" id="IPR020084">
    <property type="entry name" value="NUDIX_hydrolase_CS"/>
</dbReference>
<dbReference type="EMBL" id="SMFV01000004">
    <property type="protein sequence ID" value="TCK03973.1"/>
    <property type="molecule type" value="Genomic_DNA"/>
</dbReference>
<name>A0A4R1GB63_9BACT</name>
<dbReference type="GO" id="GO:0016787">
    <property type="term" value="F:hydrolase activity"/>
    <property type="evidence" value="ECO:0007669"/>
    <property type="project" value="UniProtKB-KW"/>
</dbReference>
<organism evidence="4 5">
    <name type="scientific">Phorcysia thermohydrogeniphila</name>
    <dbReference type="NCBI Taxonomy" id="936138"/>
    <lineage>
        <taxon>Bacteria</taxon>
        <taxon>Pseudomonadati</taxon>
        <taxon>Aquificota</taxon>
        <taxon>Aquificia</taxon>
        <taxon>Desulfurobacteriales</taxon>
        <taxon>Desulfurobacteriaceae</taxon>
        <taxon>Phorcysia</taxon>
    </lineage>
</organism>
<dbReference type="Proteomes" id="UP000295777">
    <property type="component" value="Unassembled WGS sequence"/>
</dbReference>
<dbReference type="PANTHER" id="PTHR43736:SF1">
    <property type="entry name" value="DIHYDRONEOPTERIN TRIPHOSPHATE DIPHOSPHATASE"/>
    <property type="match status" value="1"/>
</dbReference>
<dbReference type="PANTHER" id="PTHR43736">
    <property type="entry name" value="ADP-RIBOSE PYROPHOSPHATASE"/>
    <property type="match status" value="1"/>
</dbReference>
<dbReference type="PRINTS" id="PR00502">
    <property type="entry name" value="NUDIXFAMILY"/>
</dbReference>
<feature type="domain" description="Nudix hydrolase" evidence="3">
    <location>
        <begin position="8"/>
        <end position="140"/>
    </location>
</feature>
<evidence type="ECO:0000313" key="4">
    <source>
        <dbReference type="EMBL" id="TCK03973.1"/>
    </source>
</evidence>
<dbReference type="SUPFAM" id="SSF55811">
    <property type="entry name" value="Nudix"/>
    <property type="match status" value="1"/>
</dbReference>
<dbReference type="Pfam" id="PF00293">
    <property type="entry name" value="NUDIX"/>
    <property type="match status" value="1"/>
</dbReference>
<dbReference type="Gene3D" id="3.90.79.10">
    <property type="entry name" value="Nucleoside Triphosphate Pyrophosphohydrolase"/>
    <property type="match status" value="1"/>
</dbReference>
<keyword evidence="1 2" id="KW-0378">Hydrolase</keyword>
<protein>
    <submittedName>
        <fullName evidence="4">8-oxo-dGTP diphosphatase</fullName>
    </submittedName>
</protein>
<dbReference type="InterPro" id="IPR020476">
    <property type="entry name" value="Nudix_hydrolase"/>
</dbReference>
<dbReference type="InterPro" id="IPR000086">
    <property type="entry name" value="NUDIX_hydrolase_dom"/>
</dbReference>
<proteinExistence type="inferred from homology"/>
<dbReference type="OrthoDB" id="9786141at2"/>
<comment type="caution">
    <text evidence="4">The sequence shown here is derived from an EMBL/GenBank/DDBJ whole genome shotgun (WGS) entry which is preliminary data.</text>
</comment>
<dbReference type="AlphaFoldDB" id="A0A4R1GB63"/>
<evidence type="ECO:0000256" key="2">
    <source>
        <dbReference type="RuleBase" id="RU003476"/>
    </source>
</evidence>
<sequence length="146" mass="16729">MGFRPETPLLAVDGIINLQDEKGNWKGIVLIERKYPPVGLALPGGFVEIGETVEEALIREMKEETGLDVIIIKQFRVYSDPERDPRRHTVSVVFECVARGEPKGADDAKTARIYSYEEIPFEKLVFDHEKILKDYLADIKAVWRER</sequence>
<dbReference type="PROSITE" id="PS00893">
    <property type="entry name" value="NUDIX_BOX"/>
    <property type="match status" value="1"/>
</dbReference>
<dbReference type="CDD" id="cd18873">
    <property type="entry name" value="NUDIX_NadM_like"/>
    <property type="match status" value="1"/>
</dbReference>
<evidence type="ECO:0000259" key="3">
    <source>
        <dbReference type="PROSITE" id="PS51462"/>
    </source>
</evidence>
<keyword evidence="5" id="KW-1185">Reference proteome</keyword>
<evidence type="ECO:0000313" key="5">
    <source>
        <dbReference type="Proteomes" id="UP000295777"/>
    </source>
</evidence>
<dbReference type="InterPro" id="IPR015797">
    <property type="entry name" value="NUDIX_hydrolase-like_dom_sf"/>
</dbReference>
<reference evidence="4 5" key="1">
    <citation type="submission" date="2019-03" db="EMBL/GenBank/DDBJ databases">
        <title>Genomic Encyclopedia of Archaeal and Bacterial Type Strains, Phase II (KMG-II): from individual species to whole genera.</title>
        <authorList>
            <person name="Goeker M."/>
        </authorList>
    </citation>
    <scope>NUCLEOTIDE SEQUENCE [LARGE SCALE GENOMIC DNA]</scope>
    <source>
        <strain evidence="4 5">DSM 24425</strain>
    </source>
</reference>